<reference evidence="2 3" key="1">
    <citation type="submission" date="2020-10" db="EMBL/GenBank/DDBJ databases">
        <title>Complete genome of Cruoricapor ignavus strain M1214 isolated from the blood culture of a febrile patient.</title>
        <authorList>
            <person name="Guglielmino C.J.D."/>
        </authorList>
    </citation>
    <scope>NUCLEOTIDE SEQUENCE [LARGE SCALE GENOMIC DNA]</scope>
    <source>
        <strain evidence="2 3">M1214</strain>
    </source>
</reference>
<dbReference type="InterPro" id="IPR035093">
    <property type="entry name" value="RelE/ParE_toxin_dom_sf"/>
</dbReference>
<name>A0A7M1T3R9_9FLAO</name>
<dbReference type="Proteomes" id="UP000593605">
    <property type="component" value="Chromosome"/>
</dbReference>
<gene>
    <name evidence="2" type="ORF">IMZ16_08595</name>
</gene>
<sequence length="102" mass="12517">MHRKISWTERASYEFQNTLNYWNERNATFDYSNKIRNAVKEAEENLMQFPFIGRLLVNRRAKNVRRLIILRNYSLYYKLDDDNNITVLFFFDNRNNPAKLKF</sequence>
<dbReference type="EMBL" id="CP063145">
    <property type="protein sequence ID" value="QOR73563.1"/>
    <property type="molecule type" value="Genomic_DNA"/>
</dbReference>
<dbReference type="Pfam" id="PF05016">
    <property type="entry name" value="ParE_toxin"/>
    <property type="match status" value="1"/>
</dbReference>
<proteinExistence type="predicted"/>
<protein>
    <submittedName>
        <fullName evidence="2">Type II toxin-antitoxin system RelE/ParE family toxin</fullName>
    </submittedName>
</protein>
<dbReference type="Gene3D" id="3.30.2310.20">
    <property type="entry name" value="RelE-like"/>
    <property type="match status" value="1"/>
</dbReference>
<dbReference type="RefSeq" id="WP_193439696.1">
    <property type="nucleotide sequence ID" value="NZ_CP063145.1"/>
</dbReference>
<dbReference type="InterPro" id="IPR007712">
    <property type="entry name" value="RelE/ParE_toxin"/>
</dbReference>
<keyword evidence="1" id="KW-1277">Toxin-antitoxin system</keyword>
<evidence type="ECO:0000313" key="2">
    <source>
        <dbReference type="EMBL" id="QOR73563.1"/>
    </source>
</evidence>
<organism evidence="2 3">
    <name type="scientific">Cruoricaptor ignavus</name>
    <dbReference type="NCBI Taxonomy" id="1118202"/>
    <lineage>
        <taxon>Bacteria</taxon>
        <taxon>Pseudomonadati</taxon>
        <taxon>Bacteroidota</taxon>
        <taxon>Flavobacteriia</taxon>
        <taxon>Flavobacteriales</taxon>
        <taxon>Weeksellaceae</taxon>
        <taxon>Cruoricaptor</taxon>
    </lineage>
</organism>
<dbReference type="AlphaFoldDB" id="A0A7M1T3R9"/>
<dbReference type="KEGG" id="civ:IMZ16_08595"/>
<accession>A0A7M1T3R9</accession>
<evidence type="ECO:0000256" key="1">
    <source>
        <dbReference type="ARBA" id="ARBA00022649"/>
    </source>
</evidence>
<evidence type="ECO:0000313" key="3">
    <source>
        <dbReference type="Proteomes" id="UP000593605"/>
    </source>
</evidence>